<evidence type="ECO:0000313" key="3">
    <source>
        <dbReference type="EMBL" id="OOM76683.1"/>
    </source>
</evidence>
<dbReference type="SUPFAM" id="SSF55961">
    <property type="entry name" value="Bet v1-like"/>
    <property type="match status" value="1"/>
</dbReference>
<comment type="similarity">
    <text evidence="1">Belongs to the AHA1 family.</text>
</comment>
<name>A0A1S8TFW1_9CLOT</name>
<dbReference type="InterPro" id="IPR013538">
    <property type="entry name" value="ASHA1/2-like_C"/>
</dbReference>
<evidence type="ECO:0000259" key="2">
    <source>
        <dbReference type="Pfam" id="PF08327"/>
    </source>
</evidence>
<accession>A0A1S8TFW1</accession>
<dbReference type="STRING" id="29367.CLPUN_26230"/>
<evidence type="ECO:0000256" key="1">
    <source>
        <dbReference type="ARBA" id="ARBA00006817"/>
    </source>
</evidence>
<gene>
    <name evidence="3" type="ORF">CLPUN_26230</name>
</gene>
<dbReference type="OrthoDB" id="384974at2"/>
<dbReference type="Pfam" id="PF08327">
    <property type="entry name" value="AHSA1"/>
    <property type="match status" value="1"/>
</dbReference>
<dbReference type="AlphaFoldDB" id="A0A1S8TFW1"/>
<keyword evidence="4" id="KW-1185">Reference proteome</keyword>
<dbReference type="EMBL" id="LZZM01000167">
    <property type="protein sequence ID" value="OOM76683.1"/>
    <property type="molecule type" value="Genomic_DNA"/>
</dbReference>
<organism evidence="3 4">
    <name type="scientific">Clostridium puniceum</name>
    <dbReference type="NCBI Taxonomy" id="29367"/>
    <lineage>
        <taxon>Bacteria</taxon>
        <taxon>Bacillati</taxon>
        <taxon>Bacillota</taxon>
        <taxon>Clostridia</taxon>
        <taxon>Eubacteriales</taxon>
        <taxon>Clostridiaceae</taxon>
        <taxon>Clostridium</taxon>
    </lineage>
</organism>
<dbReference type="Proteomes" id="UP000190890">
    <property type="component" value="Unassembled WGS sequence"/>
</dbReference>
<dbReference type="InterPro" id="IPR023393">
    <property type="entry name" value="START-like_dom_sf"/>
</dbReference>
<evidence type="ECO:0000313" key="4">
    <source>
        <dbReference type="Proteomes" id="UP000190890"/>
    </source>
</evidence>
<sequence length="142" mass="16668">MKDESKQTITVKTIINAPVEKVWEYWTEPEHIKKWNNASDDWHTSFSENDLRVGGKFLSRMEAKDGSSGFDFWGIYDEVKLYETIDYTLGDERKIKITFASKEKYTEITESFEAESINSIELQQTGWQAILDNFKKYTEESI</sequence>
<reference evidence="3 4" key="1">
    <citation type="submission" date="2016-05" db="EMBL/GenBank/DDBJ databases">
        <title>Microbial solvent formation.</title>
        <authorList>
            <person name="Poehlein A."/>
            <person name="Montoya Solano J.D."/>
            <person name="Flitsch S."/>
            <person name="Krabben P."/>
            <person name="Duerre P."/>
            <person name="Daniel R."/>
        </authorList>
    </citation>
    <scope>NUCLEOTIDE SEQUENCE [LARGE SCALE GENOMIC DNA]</scope>
    <source>
        <strain evidence="3 4">DSM 2619</strain>
    </source>
</reference>
<dbReference type="RefSeq" id="WP_077847732.1">
    <property type="nucleotide sequence ID" value="NZ_LZZM01000167.1"/>
</dbReference>
<proteinExistence type="inferred from homology"/>
<dbReference type="Gene3D" id="3.30.530.20">
    <property type="match status" value="1"/>
</dbReference>
<protein>
    <recommendedName>
        <fullName evidence="2">Activator of Hsp90 ATPase homologue 1/2-like C-terminal domain-containing protein</fullName>
    </recommendedName>
</protein>
<feature type="domain" description="Activator of Hsp90 ATPase homologue 1/2-like C-terminal" evidence="2">
    <location>
        <begin position="16"/>
        <end position="138"/>
    </location>
</feature>
<comment type="caution">
    <text evidence="3">The sequence shown here is derived from an EMBL/GenBank/DDBJ whole genome shotgun (WGS) entry which is preliminary data.</text>
</comment>